<dbReference type="Proteomes" id="UP000299102">
    <property type="component" value="Unassembled WGS sequence"/>
</dbReference>
<dbReference type="OrthoDB" id="7515391at2759"/>
<evidence type="ECO:0000313" key="2">
    <source>
        <dbReference type="EMBL" id="GBP58875.1"/>
    </source>
</evidence>
<protein>
    <submittedName>
        <fullName evidence="2">Uncharacterized protein</fullName>
    </submittedName>
</protein>
<reference evidence="2 3" key="1">
    <citation type="journal article" date="2019" name="Commun. Biol.">
        <title>The bagworm genome reveals a unique fibroin gene that provides high tensile strength.</title>
        <authorList>
            <person name="Kono N."/>
            <person name="Nakamura H."/>
            <person name="Ohtoshi R."/>
            <person name="Tomita M."/>
            <person name="Numata K."/>
            <person name="Arakawa K."/>
        </authorList>
    </citation>
    <scope>NUCLEOTIDE SEQUENCE [LARGE SCALE GENOMIC DNA]</scope>
</reference>
<gene>
    <name evidence="2" type="ORF">EVAR_54669_1</name>
</gene>
<dbReference type="EMBL" id="BGZK01000747">
    <property type="protein sequence ID" value="GBP58875.1"/>
    <property type="molecule type" value="Genomic_DNA"/>
</dbReference>
<comment type="caution">
    <text evidence="2">The sequence shown here is derived from an EMBL/GenBank/DDBJ whole genome shotgun (WGS) entry which is preliminary data.</text>
</comment>
<feature type="compositionally biased region" description="Polar residues" evidence="1">
    <location>
        <begin position="63"/>
        <end position="80"/>
    </location>
</feature>
<organism evidence="2 3">
    <name type="scientific">Eumeta variegata</name>
    <name type="common">Bagworm moth</name>
    <name type="synonym">Eumeta japonica</name>
    <dbReference type="NCBI Taxonomy" id="151549"/>
    <lineage>
        <taxon>Eukaryota</taxon>
        <taxon>Metazoa</taxon>
        <taxon>Ecdysozoa</taxon>
        <taxon>Arthropoda</taxon>
        <taxon>Hexapoda</taxon>
        <taxon>Insecta</taxon>
        <taxon>Pterygota</taxon>
        <taxon>Neoptera</taxon>
        <taxon>Endopterygota</taxon>
        <taxon>Lepidoptera</taxon>
        <taxon>Glossata</taxon>
        <taxon>Ditrysia</taxon>
        <taxon>Tineoidea</taxon>
        <taxon>Psychidae</taxon>
        <taxon>Oiketicinae</taxon>
        <taxon>Eumeta</taxon>
    </lineage>
</organism>
<proteinExistence type="predicted"/>
<sequence>MHKKGLQVLLVSHTARTEQKLASAVMTHFEDWVDKNEKYLSVCNLALISMPEKQRKEDEDEQWSTTGWTKLNWNQDQDQK</sequence>
<accession>A0A4C1X9E1</accession>
<feature type="region of interest" description="Disordered" evidence="1">
    <location>
        <begin position="53"/>
        <end position="80"/>
    </location>
</feature>
<evidence type="ECO:0000256" key="1">
    <source>
        <dbReference type="SAM" id="MobiDB-lite"/>
    </source>
</evidence>
<dbReference type="AlphaFoldDB" id="A0A4C1X9E1"/>
<name>A0A4C1X9E1_EUMVA</name>
<keyword evidence="3" id="KW-1185">Reference proteome</keyword>
<evidence type="ECO:0000313" key="3">
    <source>
        <dbReference type="Proteomes" id="UP000299102"/>
    </source>
</evidence>